<dbReference type="GO" id="GO:0005737">
    <property type="term" value="C:cytoplasm"/>
    <property type="evidence" value="ECO:0007669"/>
    <property type="project" value="TreeGrafter"/>
</dbReference>
<dbReference type="PANTHER" id="PTHR15574">
    <property type="entry name" value="WD REPEAT DOMAIN-CONTAINING FAMILY"/>
    <property type="match status" value="1"/>
</dbReference>
<evidence type="ECO:0000256" key="4">
    <source>
        <dbReference type="SAM" id="MobiDB-lite"/>
    </source>
</evidence>
<protein>
    <submittedName>
        <fullName evidence="5">DDB1-and CUL4-associated factor 5</fullName>
    </submittedName>
</protein>
<sequence>MAEIAASDLRRYIETNGTVLQHKIRNGVQPSAQLISLLRAVCVPRRARLNIFAFVMRSNGSVPLLNAGTKSLCGKRFLEGNWAAMGVRRRCAQGGWLGAHVKQRELGCAAHPSLALPFLPSPDAPIYQKDVKGHFGCVNAIEASLDENYLASGGDDRRVLMWSVASVQADEEPKPLAIMRQTHYSNVFSVAFSNKCERLYSAGNDTSLLVHDISTRCMLQRFKADEAIYNVATNPIDDTVIMSASEDGRVRIYDLRAGEETVAVRGQGTMYCAQFNPRQANLISVCNGNDGLSIHDCRKLDRLPCFRLGDSSDGHWNHGIRSVMYGQWSDNGDAIFATRSQSSPIYYNLNDGTSVEFSDSGYLNSCTVKSCSFISHDLVMTGSDDWNIYVWKIPQNRQTGERQTIDKAYRVLKGHRSIVNHARYSPHNRMLFSSGVEKIIKLWSAWELQGYYSNPIRRSMLTRPVMGEPRNDDSIEEDLNMLAFFDLLTTNGGNGGDDEITDLEDDDEDTRMEDNSDDDTWLMFARVRSRARRQGSTLYVTSSPELSEAELLSVDNPSEHDDWENAASSSNNGEAD</sequence>
<evidence type="ECO:0000313" key="5">
    <source>
        <dbReference type="EMBL" id="KHN87442.1"/>
    </source>
</evidence>
<dbReference type="EMBL" id="JPKZ01000429">
    <property type="protein sequence ID" value="KHN87442.1"/>
    <property type="molecule type" value="Genomic_DNA"/>
</dbReference>
<name>A0A0B2W1E7_TOXCA</name>
<keyword evidence="1 3" id="KW-0853">WD repeat</keyword>
<evidence type="ECO:0000313" key="6">
    <source>
        <dbReference type="Proteomes" id="UP000031036"/>
    </source>
</evidence>
<feature type="repeat" description="WD" evidence="3">
    <location>
        <begin position="131"/>
        <end position="172"/>
    </location>
</feature>
<feature type="region of interest" description="Disordered" evidence="4">
    <location>
        <begin position="554"/>
        <end position="576"/>
    </location>
</feature>
<dbReference type="SMART" id="SM00320">
    <property type="entry name" value="WD40"/>
    <property type="match status" value="5"/>
</dbReference>
<comment type="caution">
    <text evidence="5">The sequence shown here is derived from an EMBL/GenBank/DDBJ whole genome shotgun (WGS) entry which is preliminary data.</text>
</comment>
<dbReference type="AlphaFoldDB" id="A0A0B2W1E7"/>
<dbReference type="InterPro" id="IPR015943">
    <property type="entry name" value="WD40/YVTN_repeat-like_dom_sf"/>
</dbReference>
<accession>A0A0B2W1E7</accession>
<dbReference type="STRING" id="6265.A0A0B2W1E7"/>
<dbReference type="GO" id="GO:0080008">
    <property type="term" value="C:Cul4-RING E3 ubiquitin ligase complex"/>
    <property type="evidence" value="ECO:0007669"/>
    <property type="project" value="TreeGrafter"/>
</dbReference>
<dbReference type="Pfam" id="PF00400">
    <property type="entry name" value="WD40"/>
    <property type="match status" value="4"/>
</dbReference>
<dbReference type="Proteomes" id="UP000031036">
    <property type="component" value="Unassembled WGS sequence"/>
</dbReference>
<feature type="compositionally biased region" description="Polar residues" evidence="4">
    <location>
        <begin position="566"/>
        <end position="576"/>
    </location>
</feature>
<dbReference type="InterPro" id="IPR036322">
    <property type="entry name" value="WD40_repeat_dom_sf"/>
</dbReference>
<dbReference type="PROSITE" id="PS50082">
    <property type="entry name" value="WD_REPEATS_2"/>
    <property type="match status" value="2"/>
</dbReference>
<evidence type="ECO:0000256" key="2">
    <source>
        <dbReference type="ARBA" id="ARBA00022737"/>
    </source>
</evidence>
<keyword evidence="2" id="KW-0677">Repeat</keyword>
<dbReference type="PROSITE" id="PS50294">
    <property type="entry name" value="WD_REPEATS_REGION"/>
    <property type="match status" value="2"/>
</dbReference>
<reference evidence="5 6" key="1">
    <citation type="submission" date="2014-11" db="EMBL/GenBank/DDBJ databases">
        <title>Genetic blueprint of the zoonotic pathogen Toxocara canis.</title>
        <authorList>
            <person name="Zhu X.-Q."/>
            <person name="Korhonen P.K."/>
            <person name="Cai H."/>
            <person name="Young N.D."/>
            <person name="Nejsum P."/>
            <person name="von Samson-Himmelstjerna G."/>
            <person name="Boag P.R."/>
            <person name="Tan P."/>
            <person name="Li Q."/>
            <person name="Min J."/>
            <person name="Yang Y."/>
            <person name="Wang X."/>
            <person name="Fang X."/>
            <person name="Hall R.S."/>
            <person name="Hofmann A."/>
            <person name="Sternberg P.W."/>
            <person name="Jex A.R."/>
            <person name="Gasser R.B."/>
        </authorList>
    </citation>
    <scope>NUCLEOTIDE SEQUENCE [LARGE SCALE GENOMIC DNA]</scope>
    <source>
        <strain evidence="5">PN_DK_2014</strain>
    </source>
</reference>
<dbReference type="Gene3D" id="2.130.10.10">
    <property type="entry name" value="YVTN repeat-like/Quinoprotein amine dehydrogenase"/>
    <property type="match status" value="2"/>
</dbReference>
<dbReference type="SUPFAM" id="SSF50978">
    <property type="entry name" value="WD40 repeat-like"/>
    <property type="match status" value="1"/>
</dbReference>
<gene>
    <name evidence="5" type="primary">Dcaf5</name>
    <name evidence="5" type="ORF">Tcan_15525</name>
</gene>
<feature type="repeat" description="WD" evidence="3">
    <location>
        <begin position="412"/>
        <end position="444"/>
    </location>
</feature>
<evidence type="ECO:0000256" key="3">
    <source>
        <dbReference type="PROSITE-ProRule" id="PRU00221"/>
    </source>
</evidence>
<dbReference type="InterPro" id="IPR045151">
    <property type="entry name" value="DCAF8"/>
</dbReference>
<feature type="region of interest" description="Disordered" evidence="4">
    <location>
        <begin position="493"/>
        <end position="516"/>
    </location>
</feature>
<dbReference type="PANTHER" id="PTHR15574:SF43">
    <property type="entry name" value="DDB1- AND CUL4-ASSOCIATED FACTOR 5"/>
    <property type="match status" value="1"/>
</dbReference>
<organism evidence="5 6">
    <name type="scientific">Toxocara canis</name>
    <name type="common">Canine roundworm</name>
    <dbReference type="NCBI Taxonomy" id="6265"/>
    <lineage>
        <taxon>Eukaryota</taxon>
        <taxon>Metazoa</taxon>
        <taxon>Ecdysozoa</taxon>
        <taxon>Nematoda</taxon>
        <taxon>Chromadorea</taxon>
        <taxon>Rhabditida</taxon>
        <taxon>Spirurina</taxon>
        <taxon>Ascaridomorpha</taxon>
        <taxon>Ascaridoidea</taxon>
        <taxon>Toxocaridae</taxon>
        <taxon>Toxocara</taxon>
    </lineage>
</organism>
<dbReference type="OMA" id="SNIFCLC"/>
<evidence type="ECO:0000256" key="1">
    <source>
        <dbReference type="ARBA" id="ARBA00022574"/>
    </source>
</evidence>
<proteinExistence type="predicted"/>
<dbReference type="OrthoDB" id="4869960at2759"/>
<keyword evidence="6" id="KW-1185">Reference proteome</keyword>
<dbReference type="GO" id="GO:0045717">
    <property type="term" value="P:negative regulation of fatty acid biosynthetic process"/>
    <property type="evidence" value="ECO:0007669"/>
    <property type="project" value="TreeGrafter"/>
</dbReference>
<dbReference type="InterPro" id="IPR001680">
    <property type="entry name" value="WD40_rpt"/>
</dbReference>
<feature type="compositionally biased region" description="Acidic residues" evidence="4">
    <location>
        <begin position="496"/>
        <end position="516"/>
    </location>
</feature>